<dbReference type="RefSeq" id="WP_285573695.1">
    <property type="nucleotide sequence ID" value="NZ_BSDE01000003.1"/>
</dbReference>
<name>A0ABQ5QEU2_9BACT</name>
<dbReference type="SUPFAM" id="SSF54909">
    <property type="entry name" value="Dimeric alpha+beta barrel"/>
    <property type="match status" value="1"/>
</dbReference>
<evidence type="ECO:0000313" key="2">
    <source>
        <dbReference type="EMBL" id="GLH73099.1"/>
    </source>
</evidence>
<comment type="caution">
    <text evidence="2">The sequence shown here is derived from an EMBL/GenBank/DDBJ whole genome shotgun (WGS) entry which is preliminary data.</text>
</comment>
<accession>A0ABQ5QEU2</accession>
<reference evidence="2 3" key="1">
    <citation type="journal article" date="2023" name="Antonie Van Leeuwenhoek">
        <title>Mesoterricola silvestris gen. nov., sp. nov., Mesoterricola sediminis sp. nov., Geothrix oryzae sp. nov., Geothrix edaphica sp. nov., Geothrix rubra sp. nov., and Geothrix limicola sp. nov., six novel members of Acidobacteriota isolated from soils.</title>
        <authorList>
            <person name="Itoh H."/>
            <person name="Sugisawa Y."/>
            <person name="Mise K."/>
            <person name="Xu Z."/>
            <person name="Kuniyasu M."/>
            <person name="Ushijima N."/>
            <person name="Kawano K."/>
            <person name="Kobayashi E."/>
            <person name="Shiratori Y."/>
            <person name="Masuda Y."/>
            <person name="Senoo K."/>
        </authorList>
    </citation>
    <scope>NUCLEOTIDE SEQUENCE [LARGE SCALE GENOMIC DNA]</scope>
    <source>
        <strain evidence="2 3">Red804</strain>
    </source>
</reference>
<gene>
    <name evidence="2" type="ORF">GETHLI_16010</name>
</gene>
<dbReference type="PROSITE" id="PS51725">
    <property type="entry name" value="ABM"/>
    <property type="match status" value="1"/>
</dbReference>
<proteinExistence type="predicted"/>
<dbReference type="Pfam" id="PF03992">
    <property type="entry name" value="ABM"/>
    <property type="match status" value="1"/>
</dbReference>
<dbReference type="EMBL" id="BSDE01000003">
    <property type="protein sequence ID" value="GLH73099.1"/>
    <property type="molecule type" value="Genomic_DNA"/>
</dbReference>
<feature type="domain" description="ABM" evidence="1">
    <location>
        <begin position="4"/>
        <end position="95"/>
    </location>
</feature>
<evidence type="ECO:0000313" key="3">
    <source>
        <dbReference type="Proteomes" id="UP001165069"/>
    </source>
</evidence>
<dbReference type="Gene3D" id="3.30.70.100">
    <property type="match status" value="1"/>
</dbReference>
<evidence type="ECO:0000259" key="1">
    <source>
        <dbReference type="PROSITE" id="PS51725"/>
    </source>
</evidence>
<keyword evidence="3" id="KW-1185">Reference proteome</keyword>
<protein>
    <recommendedName>
        <fullName evidence="1">ABM domain-containing protein</fullName>
    </recommendedName>
</protein>
<dbReference type="Proteomes" id="UP001165069">
    <property type="component" value="Unassembled WGS sequence"/>
</dbReference>
<dbReference type="InterPro" id="IPR011008">
    <property type="entry name" value="Dimeric_a/b-barrel"/>
</dbReference>
<organism evidence="2 3">
    <name type="scientific">Geothrix limicola</name>
    <dbReference type="NCBI Taxonomy" id="2927978"/>
    <lineage>
        <taxon>Bacteria</taxon>
        <taxon>Pseudomonadati</taxon>
        <taxon>Acidobacteriota</taxon>
        <taxon>Holophagae</taxon>
        <taxon>Holophagales</taxon>
        <taxon>Holophagaceae</taxon>
        <taxon>Geothrix</taxon>
    </lineage>
</organism>
<sequence>MSKVALIVTAEFEPELKGEILHALLAHRERSLRDESGTLQFEVLVPQNEPGKFLIFELYADEAALAAHSEGASIAQYRAETRSKITKVSKHRCDLGQELPA</sequence>
<dbReference type="InterPro" id="IPR007138">
    <property type="entry name" value="ABM_dom"/>
</dbReference>